<reference evidence="1" key="2">
    <citation type="submission" date="2020-11" db="EMBL/GenBank/DDBJ databases">
        <authorList>
            <consortium name="NCBI Pathogen Detection Project"/>
        </authorList>
    </citation>
    <scope>NUCLEOTIDE SEQUENCE</scope>
    <source>
        <strain evidence="1">R404</strain>
    </source>
</reference>
<reference evidence="2 3" key="3">
    <citation type="submission" date="2021-03" db="EMBL/GenBank/DDBJ databases">
        <authorList>
            <person name="Stanton E."/>
        </authorList>
    </citation>
    <scope>NUCLEOTIDE SEQUENCE [LARGE SCALE GENOMIC DNA]</scope>
    <source>
        <strain evidence="2 3">2020EL-00037</strain>
    </source>
</reference>
<reference evidence="1" key="1">
    <citation type="journal article" date="2018" name="Genome Biol.">
        <title>SKESA: strategic k-mer extension for scrupulous assemblies.</title>
        <authorList>
            <person name="Souvorov A."/>
            <person name="Agarwala R."/>
            <person name="Lipman D.J."/>
        </authorList>
    </citation>
    <scope>NUCLEOTIDE SEQUENCE</scope>
    <source>
        <strain evidence="1">R404</strain>
    </source>
</reference>
<gene>
    <name evidence="1" type="ORF">I8Y21_002574</name>
    <name evidence="2" type="ORF">J7S78_26250</name>
</gene>
<dbReference type="Proteomes" id="UP000673434">
    <property type="component" value="Unassembled WGS sequence"/>
</dbReference>
<sequence length="63" mass="6955">MNIAGSIPDLYHYPRMLAARCRKQGAILCLTEMTAKEKGLTISRQPLLYLVAPAGLEPATKRL</sequence>
<comment type="caution">
    <text evidence="2">The sequence shown here is derived from an EMBL/GenBank/DDBJ whole genome shotgun (WGS) entry which is preliminary data.</text>
</comment>
<evidence type="ECO:0000313" key="1">
    <source>
        <dbReference type="EMBL" id="HAT1681896.1"/>
    </source>
</evidence>
<evidence type="ECO:0000313" key="2">
    <source>
        <dbReference type="EMBL" id="MBQ0603308.1"/>
    </source>
</evidence>
<proteinExistence type="predicted"/>
<dbReference type="EMBL" id="DACSEO010000026">
    <property type="protein sequence ID" value="HAT1681896.1"/>
    <property type="molecule type" value="Genomic_DNA"/>
</dbReference>
<organism evidence="2 3">
    <name type="scientific">Klebsiella oxytoca</name>
    <dbReference type="NCBI Taxonomy" id="571"/>
    <lineage>
        <taxon>Bacteria</taxon>
        <taxon>Pseudomonadati</taxon>
        <taxon>Pseudomonadota</taxon>
        <taxon>Gammaproteobacteria</taxon>
        <taxon>Enterobacterales</taxon>
        <taxon>Enterobacteriaceae</taxon>
        <taxon>Klebsiella/Raoultella group</taxon>
        <taxon>Klebsiella</taxon>
    </lineage>
</organism>
<evidence type="ECO:0000313" key="3">
    <source>
        <dbReference type="Proteomes" id="UP000673434"/>
    </source>
</evidence>
<name>A0AAP2BMZ8_KLEOX</name>
<dbReference type="Proteomes" id="UP000856143">
    <property type="component" value="Unassembled WGS sequence"/>
</dbReference>
<accession>A0AAP2BMZ8</accession>
<dbReference type="EMBL" id="JAGKON010000034">
    <property type="protein sequence ID" value="MBQ0603308.1"/>
    <property type="molecule type" value="Genomic_DNA"/>
</dbReference>
<keyword evidence="3" id="KW-1185">Reference proteome</keyword>
<dbReference type="RefSeq" id="WP_142478084.1">
    <property type="nucleotide sequence ID" value="NZ_CABGTQ010000009.1"/>
</dbReference>
<dbReference type="AlphaFoldDB" id="A0AAP2BMZ8"/>
<protein>
    <submittedName>
        <fullName evidence="2">Uncharacterized protein</fullName>
    </submittedName>
</protein>